<proteinExistence type="predicted"/>
<feature type="compositionally biased region" description="Basic residues" evidence="1">
    <location>
        <begin position="30"/>
        <end position="39"/>
    </location>
</feature>
<reference evidence="3" key="1">
    <citation type="submission" date="2017-02" db="UniProtKB">
        <authorList>
            <consortium name="WormBaseParasite"/>
        </authorList>
    </citation>
    <scope>IDENTIFICATION</scope>
</reference>
<protein>
    <submittedName>
        <fullName evidence="3">Uncharacterized protein</fullName>
    </submittedName>
</protein>
<evidence type="ECO:0000256" key="1">
    <source>
        <dbReference type="SAM" id="MobiDB-lite"/>
    </source>
</evidence>
<dbReference type="Proteomes" id="UP000036681">
    <property type="component" value="Unplaced"/>
</dbReference>
<organism evidence="2 3">
    <name type="scientific">Ascaris lumbricoides</name>
    <name type="common">Giant roundworm</name>
    <dbReference type="NCBI Taxonomy" id="6252"/>
    <lineage>
        <taxon>Eukaryota</taxon>
        <taxon>Metazoa</taxon>
        <taxon>Ecdysozoa</taxon>
        <taxon>Nematoda</taxon>
        <taxon>Chromadorea</taxon>
        <taxon>Rhabditida</taxon>
        <taxon>Spirurina</taxon>
        <taxon>Ascaridomorpha</taxon>
        <taxon>Ascaridoidea</taxon>
        <taxon>Ascarididae</taxon>
        <taxon>Ascaris</taxon>
    </lineage>
</organism>
<dbReference type="AlphaFoldDB" id="A0A0M3HVE8"/>
<feature type="region of interest" description="Disordered" evidence="1">
    <location>
        <begin position="1"/>
        <end position="53"/>
    </location>
</feature>
<sequence length="122" mass="13332">MKATAHAFGDSTSERPMNGACAVSQTAYKASRRRRRHSNGRSSSLLSLTDTQFDSRRTRDRTSLCIEGVMEATWNPSSTANHGQTLDATNNPIRFSEQTTKTSGINGRMVAGLIFVGYGNDE</sequence>
<dbReference type="WBParaSite" id="ALUE_0000691901-mRNA-1">
    <property type="protein sequence ID" value="ALUE_0000691901-mRNA-1"/>
    <property type="gene ID" value="ALUE_0000691901"/>
</dbReference>
<accession>A0A0M3HVE8</accession>
<evidence type="ECO:0000313" key="2">
    <source>
        <dbReference type="Proteomes" id="UP000036681"/>
    </source>
</evidence>
<keyword evidence="2" id="KW-1185">Reference proteome</keyword>
<name>A0A0M3HVE8_ASCLU</name>
<evidence type="ECO:0000313" key="3">
    <source>
        <dbReference type="WBParaSite" id="ALUE_0000691901-mRNA-1"/>
    </source>
</evidence>